<accession>A0A0V1IR22</accession>
<gene>
    <name evidence="1" type="ORF">T4B_14279</name>
</gene>
<protein>
    <submittedName>
        <fullName evidence="1">Uncharacterized protein</fullName>
    </submittedName>
</protein>
<organism evidence="1 2">
    <name type="scientific">Trichinella pseudospiralis</name>
    <name type="common">Parasitic roundworm</name>
    <dbReference type="NCBI Taxonomy" id="6337"/>
    <lineage>
        <taxon>Eukaryota</taxon>
        <taxon>Metazoa</taxon>
        <taxon>Ecdysozoa</taxon>
        <taxon>Nematoda</taxon>
        <taxon>Enoplea</taxon>
        <taxon>Dorylaimia</taxon>
        <taxon>Trichinellida</taxon>
        <taxon>Trichinellidae</taxon>
        <taxon>Trichinella</taxon>
    </lineage>
</organism>
<comment type="caution">
    <text evidence="1">The sequence shown here is derived from an EMBL/GenBank/DDBJ whole genome shotgun (WGS) entry which is preliminary data.</text>
</comment>
<dbReference type="AlphaFoldDB" id="A0A0V1IR22"/>
<evidence type="ECO:0000313" key="2">
    <source>
        <dbReference type="Proteomes" id="UP000054805"/>
    </source>
</evidence>
<dbReference type="Proteomes" id="UP000054805">
    <property type="component" value="Unassembled WGS sequence"/>
</dbReference>
<reference evidence="1 2" key="1">
    <citation type="submission" date="2015-01" db="EMBL/GenBank/DDBJ databases">
        <title>Evolution of Trichinella species and genotypes.</title>
        <authorList>
            <person name="Korhonen P.K."/>
            <person name="Edoardo P."/>
            <person name="Giuseppe L.R."/>
            <person name="Gasser R.B."/>
        </authorList>
    </citation>
    <scope>NUCLEOTIDE SEQUENCE [LARGE SCALE GENOMIC DNA]</scope>
    <source>
        <strain evidence="1">ISS588</strain>
    </source>
</reference>
<keyword evidence="2" id="KW-1185">Reference proteome</keyword>
<evidence type="ECO:0000313" key="1">
    <source>
        <dbReference type="EMBL" id="KRZ25231.1"/>
    </source>
</evidence>
<sequence>MRDIRIMYVRRLNRRSLSFLRYYPLTAVLLLPKGTIKESNMRVIKYFKVRIILRKYEIRKAICYMHYERLHSLSSSTVSYTFSVFFNILNKYTSICSIPFAISKCCCDR</sequence>
<dbReference type="EMBL" id="JYDS01000105">
    <property type="protein sequence ID" value="KRZ25231.1"/>
    <property type="molecule type" value="Genomic_DNA"/>
</dbReference>
<proteinExistence type="predicted"/>
<name>A0A0V1IR22_TRIPS</name>